<evidence type="ECO:0000313" key="10">
    <source>
        <dbReference type="EMBL" id="SEG20372.1"/>
    </source>
</evidence>
<feature type="binding site" evidence="8">
    <location>
        <position position="9"/>
    </location>
    <ligand>
        <name>Mg(2+)</name>
        <dbReference type="ChEBI" id="CHEBI:18420"/>
    </ligand>
</feature>
<evidence type="ECO:0000256" key="1">
    <source>
        <dbReference type="ARBA" id="ARBA00001946"/>
    </source>
</evidence>
<evidence type="ECO:0000256" key="4">
    <source>
        <dbReference type="ARBA" id="ARBA00022723"/>
    </source>
</evidence>
<comment type="similarity">
    <text evidence="7 8">Belongs to the PINc/VapC protein family.</text>
</comment>
<keyword evidence="11" id="KW-1185">Reference proteome</keyword>
<reference evidence="10 11" key="1">
    <citation type="submission" date="2016-10" db="EMBL/GenBank/DDBJ databases">
        <authorList>
            <person name="de Groot N.N."/>
        </authorList>
    </citation>
    <scope>NUCLEOTIDE SEQUENCE [LARGE SCALE GENOMIC DNA]</scope>
    <source>
        <strain evidence="10 11">DSM 22489</strain>
    </source>
</reference>
<comment type="function">
    <text evidence="8">Toxic component of a toxin-antitoxin (TA) system. An RNase.</text>
</comment>
<evidence type="ECO:0000256" key="3">
    <source>
        <dbReference type="ARBA" id="ARBA00022722"/>
    </source>
</evidence>
<evidence type="ECO:0000256" key="8">
    <source>
        <dbReference type="HAMAP-Rule" id="MF_00265"/>
    </source>
</evidence>
<comment type="cofactor">
    <cofactor evidence="1 8">
        <name>Mg(2+)</name>
        <dbReference type="ChEBI" id="CHEBI:18420"/>
    </cofactor>
</comment>
<dbReference type="PANTHER" id="PTHR33653:SF1">
    <property type="entry name" value="RIBONUCLEASE VAPC2"/>
    <property type="match status" value="1"/>
</dbReference>
<dbReference type="InterPro" id="IPR022907">
    <property type="entry name" value="VapC_family"/>
</dbReference>
<dbReference type="SUPFAM" id="SSF88723">
    <property type="entry name" value="PIN domain-like"/>
    <property type="match status" value="1"/>
</dbReference>
<dbReference type="Proteomes" id="UP000236728">
    <property type="component" value="Unassembled WGS sequence"/>
</dbReference>
<dbReference type="GO" id="GO:0090729">
    <property type="term" value="F:toxin activity"/>
    <property type="evidence" value="ECO:0007669"/>
    <property type="project" value="UniProtKB-KW"/>
</dbReference>
<evidence type="ECO:0000256" key="6">
    <source>
        <dbReference type="ARBA" id="ARBA00022842"/>
    </source>
</evidence>
<organism evidence="10 11">
    <name type="scientific">Bryocella elongata</name>
    <dbReference type="NCBI Taxonomy" id="863522"/>
    <lineage>
        <taxon>Bacteria</taxon>
        <taxon>Pseudomonadati</taxon>
        <taxon>Acidobacteriota</taxon>
        <taxon>Terriglobia</taxon>
        <taxon>Terriglobales</taxon>
        <taxon>Acidobacteriaceae</taxon>
        <taxon>Bryocella</taxon>
    </lineage>
</organism>
<keyword evidence="6 8" id="KW-0460">Magnesium</keyword>
<dbReference type="Gene3D" id="3.40.50.1010">
    <property type="entry name" value="5'-nuclease"/>
    <property type="match status" value="1"/>
</dbReference>
<evidence type="ECO:0000256" key="2">
    <source>
        <dbReference type="ARBA" id="ARBA00022649"/>
    </source>
</evidence>
<dbReference type="EMBL" id="FNVA01000003">
    <property type="protein sequence ID" value="SEG20372.1"/>
    <property type="molecule type" value="Genomic_DNA"/>
</dbReference>
<dbReference type="InterPro" id="IPR029060">
    <property type="entry name" value="PIN-like_dom_sf"/>
</dbReference>
<dbReference type="InterPro" id="IPR050556">
    <property type="entry name" value="Type_II_TA_system_RNase"/>
</dbReference>
<dbReference type="GO" id="GO:0016787">
    <property type="term" value="F:hydrolase activity"/>
    <property type="evidence" value="ECO:0007669"/>
    <property type="project" value="UniProtKB-KW"/>
</dbReference>
<sequence length="140" mass="15775">MDSTGFLLDTNVVSQFTKARPNDAVMRWLGTVKPIQLHLSVISLTEIRYGTESMQLGRKRANFEHWLDVDIPRMYPGRIHLVDERVADEAGRLIAQAKKAATTPDLADILIAATAVVHELELATLNRDHFEKLPVSLVRF</sequence>
<dbReference type="GO" id="GO:0004540">
    <property type="term" value="F:RNA nuclease activity"/>
    <property type="evidence" value="ECO:0007669"/>
    <property type="project" value="InterPro"/>
</dbReference>
<evidence type="ECO:0000256" key="7">
    <source>
        <dbReference type="ARBA" id="ARBA00038093"/>
    </source>
</evidence>
<dbReference type="AlphaFoldDB" id="A0A1H5Y976"/>
<keyword evidence="5 8" id="KW-0378">Hydrolase</keyword>
<dbReference type="OrthoDB" id="532510at2"/>
<evidence type="ECO:0000256" key="5">
    <source>
        <dbReference type="ARBA" id="ARBA00022801"/>
    </source>
</evidence>
<evidence type="ECO:0000259" key="9">
    <source>
        <dbReference type="Pfam" id="PF01850"/>
    </source>
</evidence>
<keyword evidence="8" id="KW-0800">Toxin</keyword>
<feature type="binding site" evidence="8">
    <location>
        <position position="108"/>
    </location>
    <ligand>
        <name>Mg(2+)</name>
        <dbReference type="ChEBI" id="CHEBI:18420"/>
    </ligand>
</feature>
<name>A0A1H5Y976_9BACT</name>
<keyword evidence="4 8" id="KW-0479">Metal-binding</keyword>
<proteinExistence type="inferred from homology"/>
<dbReference type="Pfam" id="PF01850">
    <property type="entry name" value="PIN"/>
    <property type="match status" value="1"/>
</dbReference>
<feature type="domain" description="PIN" evidence="9">
    <location>
        <begin position="7"/>
        <end position="133"/>
    </location>
</feature>
<keyword evidence="2 8" id="KW-1277">Toxin-antitoxin system</keyword>
<evidence type="ECO:0000313" key="11">
    <source>
        <dbReference type="Proteomes" id="UP000236728"/>
    </source>
</evidence>
<dbReference type="GO" id="GO:0000287">
    <property type="term" value="F:magnesium ion binding"/>
    <property type="evidence" value="ECO:0007669"/>
    <property type="project" value="UniProtKB-UniRule"/>
</dbReference>
<dbReference type="EC" id="3.1.-.-" evidence="8"/>
<dbReference type="PANTHER" id="PTHR33653">
    <property type="entry name" value="RIBONUCLEASE VAPC2"/>
    <property type="match status" value="1"/>
</dbReference>
<dbReference type="HAMAP" id="MF_00265">
    <property type="entry name" value="VapC_Nob1"/>
    <property type="match status" value="1"/>
</dbReference>
<dbReference type="InterPro" id="IPR002716">
    <property type="entry name" value="PIN_dom"/>
</dbReference>
<accession>A0A1H5Y976</accession>
<keyword evidence="3 8" id="KW-0540">Nuclease</keyword>
<gene>
    <name evidence="8" type="primary">vapC</name>
    <name evidence="10" type="ORF">SAMN05421819_2180</name>
</gene>
<dbReference type="CDD" id="cd18746">
    <property type="entry name" value="PIN_VapC4-5_FitB-like"/>
    <property type="match status" value="1"/>
</dbReference>
<dbReference type="RefSeq" id="WP_103933059.1">
    <property type="nucleotide sequence ID" value="NZ_FNVA01000003.1"/>
</dbReference>
<protein>
    <recommendedName>
        <fullName evidence="8">Ribonuclease VapC</fullName>
        <shortName evidence="8">RNase VapC</shortName>
        <ecNumber evidence="8">3.1.-.-</ecNumber>
    </recommendedName>
    <alternativeName>
        <fullName evidence="8">Toxin VapC</fullName>
    </alternativeName>
</protein>